<protein>
    <recommendedName>
        <fullName evidence="4">DoxX protein</fullName>
    </recommendedName>
</protein>
<keyword evidence="1" id="KW-1133">Transmembrane helix</keyword>
<name>J2KP44_9FLAO</name>
<feature type="transmembrane region" description="Helical" evidence="1">
    <location>
        <begin position="107"/>
        <end position="126"/>
    </location>
</feature>
<evidence type="ECO:0000256" key="1">
    <source>
        <dbReference type="SAM" id="Phobius"/>
    </source>
</evidence>
<keyword evidence="1" id="KW-0472">Membrane</keyword>
<accession>J2KP44</accession>
<feature type="transmembrane region" description="Helical" evidence="1">
    <location>
        <begin position="60"/>
        <end position="77"/>
    </location>
</feature>
<keyword evidence="1" id="KW-0812">Transmembrane</keyword>
<sequence>MIFEKLRRNRFNQWIIIHLRYLIGFAFFPSGLVKLLGNRFTVLSKDTPIGYFFEAMYQSGFYWNFLGLSQVIAGILLMTQRYALLGTLMFLAILSNIWIITISLSFTGTWVITSLMMIAVVILIIWDHHKLLPLFTYNRSVTVKMYPDPGRSWMVAGMIYTVCFLGLSLPGPIQKGLQQWISVGLGLSVLFTFVLTNYKAYKNRGVLLKNHI</sequence>
<comment type="caution">
    <text evidence="2">The sequence shown here is derived from an EMBL/GenBank/DDBJ whole genome shotgun (WGS) entry which is preliminary data.</text>
</comment>
<proteinExistence type="predicted"/>
<dbReference type="AlphaFoldDB" id="J2KP44"/>
<feature type="transmembrane region" description="Helical" evidence="1">
    <location>
        <begin position="82"/>
        <end position="101"/>
    </location>
</feature>
<dbReference type="PATRIC" id="fig|1144316.3.peg.738"/>
<evidence type="ECO:0000313" key="3">
    <source>
        <dbReference type="Proteomes" id="UP000007509"/>
    </source>
</evidence>
<dbReference type="EMBL" id="AKJY01000012">
    <property type="protein sequence ID" value="EJL74848.1"/>
    <property type="molecule type" value="Genomic_DNA"/>
</dbReference>
<keyword evidence="3" id="KW-1185">Reference proteome</keyword>
<feature type="transmembrane region" description="Helical" evidence="1">
    <location>
        <begin position="21"/>
        <end position="40"/>
    </location>
</feature>
<gene>
    <name evidence="2" type="ORF">PMI13_00727</name>
</gene>
<organism evidence="2 3">
    <name type="scientific">Chryseobacterium populi</name>
    <dbReference type="NCBI Taxonomy" id="1144316"/>
    <lineage>
        <taxon>Bacteria</taxon>
        <taxon>Pseudomonadati</taxon>
        <taxon>Bacteroidota</taxon>
        <taxon>Flavobacteriia</taxon>
        <taxon>Flavobacteriales</taxon>
        <taxon>Weeksellaceae</taxon>
        <taxon>Chryseobacterium group</taxon>
        <taxon>Chryseobacterium</taxon>
    </lineage>
</organism>
<feature type="transmembrane region" description="Helical" evidence="1">
    <location>
        <begin position="153"/>
        <end position="173"/>
    </location>
</feature>
<evidence type="ECO:0008006" key="4">
    <source>
        <dbReference type="Google" id="ProtNLM"/>
    </source>
</evidence>
<feature type="transmembrane region" description="Helical" evidence="1">
    <location>
        <begin position="179"/>
        <end position="198"/>
    </location>
</feature>
<dbReference type="Proteomes" id="UP000007509">
    <property type="component" value="Unassembled WGS sequence"/>
</dbReference>
<evidence type="ECO:0000313" key="2">
    <source>
        <dbReference type="EMBL" id="EJL74848.1"/>
    </source>
</evidence>
<reference evidence="2 3" key="1">
    <citation type="journal article" date="2012" name="J. Bacteriol.">
        <title>Twenty-one genome sequences from Pseudomonas species and 19 genome sequences from diverse bacteria isolated from the rhizosphere and endosphere of Populus deltoides.</title>
        <authorList>
            <person name="Brown S.D."/>
            <person name="Utturkar S.M."/>
            <person name="Klingeman D.M."/>
            <person name="Johnson C.M."/>
            <person name="Martin S.L."/>
            <person name="Land M.L."/>
            <person name="Lu T.Y."/>
            <person name="Schadt C.W."/>
            <person name="Doktycz M.J."/>
            <person name="Pelletier D.A."/>
        </authorList>
    </citation>
    <scope>NUCLEOTIDE SEQUENCE [LARGE SCALE GENOMIC DNA]</scope>
    <source>
        <strain evidence="2 3">CF314</strain>
    </source>
</reference>